<organism evidence="8 9">
    <name type="scientific">Herbiconiux oxytropis</name>
    <dbReference type="NCBI Taxonomy" id="2970915"/>
    <lineage>
        <taxon>Bacteria</taxon>
        <taxon>Bacillati</taxon>
        <taxon>Actinomycetota</taxon>
        <taxon>Actinomycetes</taxon>
        <taxon>Micrococcales</taxon>
        <taxon>Microbacteriaceae</taxon>
        <taxon>Herbiconiux</taxon>
    </lineage>
</organism>
<dbReference type="PANTHER" id="PTHR46056">
    <property type="entry name" value="LONG-CHAIN-ALCOHOL OXIDASE"/>
    <property type="match status" value="1"/>
</dbReference>
<evidence type="ECO:0000256" key="5">
    <source>
        <dbReference type="SAM" id="MobiDB-lite"/>
    </source>
</evidence>
<dbReference type="AlphaFoldDB" id="A0AA41XI23"/>
<name>A0AA41XI23_9MICO</name>
<keyword evidence="9" id="KW-1185">Reference proteome</keyword>
<dbReference type="Gene3D" id="3.50.50.60">
    <property type="entry name" value="FAD/NAD(P)-binding domain"/>
    <property type="match status" value="2"/>
</dbReference>
<proteinExistence type="inferred from homology"/>
<dbReference type="SUPFAM" id="SSF51905">
    <property type="entry name" value="FAD/NAD(P)-binding domain"/>
    <property type="match status" value="1"/>
</dbReference>
<feature type="compositionally biased region" description="Polar residues" evidence="5">
    <location>
        <begin position="1"/>
        <end position="10"/>
    </location>
</feature>
<comment type="similarity">
    <text evidence="1">Belongs to the GMC oxidoreductase family.</text>
</comment>
<evidence type="ECO:0000256" key="3">
    <source>
        <dbReference type="ARBA" id="ARBA00022827"/>
    </source>
</evidence>
<gene>
    <name evidence="8" type="ORF">N1028_12455</name>
</gene>
<dbReference type="Pfam" id="PF05199">
    <property type="entry name" value="GMC_oxred_C"/>
    <property type="match status" value="1"/>
</dbReference>
<dbReference type="RefSeq" id="WP_259529400.1">
    <property type="nucleotide sequence ID" value="NZ_JANLCK010000006.1"/>
</dbReference>
<feature type="region of interest" description="Disordered" evidence="5">
    <location>
        <begin position="1"/>
        <end position="22"/>
    </location>
</feature>
<dbReference type="Pfam" id="PF00732">
    <property type="entry name" value="GMC_oxred_N"/>
    <property type="match status" value="1"/>
</dbReference>
<evidence type="ECO:0000256" key="1">
    <source>
        <dbReference type="ARBA" id="ARBA00010790"/>
    </source>
</evidence>
<dbReference type="GO" id="GO:0050660">
    <property type="term" value="F:flavin adenine dinucleotide binding"/>
    <property type="evidence" value="ECO:0007669"/>
    <property type="project" value="InterPro"/>
</dbReference>
<sequence length="703" mass="73484">MTDTHTLTQNDHTHGSATHGAGRELQDEIVRAVCDALLPALEPPADALGDPVLEAYYRDGAVARGIDVAVAAAVPTLDATLRRAIAGLAEHLEATGFLEADADPESGERVAMLRAAGDASLAHRNAVRQLKSMAMGTFVNAVDETGTNPVWPALGYGPLTYRPATPGETPKNLRVETPKAGDEVVLTADVVVVGSGAGGGVIAARAAGAGLSVVVLDAGPHVVDAKRTQHGAEGGPLFLGRGGLFSETGQMGILAGSAVGGGTLINSMVSLRPPQKIRELWASEGLEGLDGPEFDVHLDRVWSRLGVNTEASHHNANTRAMITGLAELGYAHERLPRNFVADGVSEFCPFCAEGCTHQQGYRASTVVTYLDDAVASGARVFAGAWVDRVLAADGRAAGVVGTIETADGPRPLRVDAPTVVVAAGGIESPALLLRSGIGGPAVGRNLRLHPAWIVTGVYDEAIEAWHGQIQSAVSFDLTEVVDGEGFLVESLSLNIGSWAGLSPLAEGRTARDRMRSFDRYATWHGVAHDHGAGRIVLDDEGRAALIWDLDDDIDYRVGVRAHQELARMHRAAGAKEIFTFLWRDLRWRDGEDFEAFLEALAAEPPRDHLAMSAHQMGSCRLGSDPAVSVADGRGQLHDVAGVWIGDASALPTAPGVNPMITVMAVAERTAEALVAAAAPAVTAPAVTAPAATAPARTSPREAD</sequence>
<dbReference type="EMBL" id="JANLCK010000006">
    <property type="protein sequence ID" value="MCS5726705.1"/>
    <property type="molecule type" value="Genomic_DNA"/>
</dbReference>
<accession>A0AA41XI23</accession>
<evidence type="ECO:0000313" key="9">
    <source>
        <dbReference type="Proteomes" id="UP001165587"/>
    </source>
</evidence>
<evidence type="ECO:0000256" key="2">
    <source>
        <dbReference type="ARBA" id="ARBA00022630"/>
    </source>
</evidence>
<dbReference type="InterPro" id="IPR036188">
    <property type="entry name" value="FAD/NAD-bd_sf"/>
</dbReference>
<dbReference type="PANTHER" id="PTHR46056:SF12">
    <property type="entry name" value="LONG-CHAIN-ALCOHOL OXIDASE"/>
    <property type="match status" value="1"/>
</dbReference>
<evidence type="ECO:0000313" key="8">
    <source>
        <dbReference type="EMBL" id="MCS5726705.1"/>
    </source>
</evidence>
<dbReference type="InterPro" id="IPR007867">
    <property type="entry name" value="GMC_OxRtase_C"/>
</dbReference>
<keyword evidence="2" id="KW-0285">Flavoprotein</keyword>
<dbReference type="InterPro" id="IPR000172">
    <property type="entry name" value="GMC_OxRdtase_N"/>
</dbReference>
<feature type="domain" description="Glucose-methanol-choline oxidoreductase N-terminal" evidence="6">
    <location>
        <begin position="237"/>
        <end position="451"/>
    </location>
</feature>
<evidence type="ECO:0000259" key="7">
    <source>
        <dbReference type="Pfam" id="PF05199"/>
    </source>
</evidence>
<keyword evidence="4" id="KW-0560">Oxidoreductase</keyword>
<evidence type="ECO:0000256" key="4">
    <source>
        <dbReference type="ARBA" id="ARBA00023002"/>
    </source>
</evidence>
<keyword evidence="3" id="KW-0274">FAD</keyword>
<reference evidence="8" key="1">
    <citation type="submission" date="2022-08" db="EMBL/GenBank/DDBJ databases">
        <authorList>
            <person name="Deng Y."/>
            <person name="Han X.-F."/>
            <person name="Zhang Y.-Q."/>
        </authorList>
    </citation>
    <scope>NUCLEOTIDE SEQUENCE</scope>
    <source>
        <strain evidence="8">CPCC 203407</strain>
    </source>
</reference>
<dbReference type="GO" id="GO:0016614">
    <property type="term" value="F:oxidoreductase activity, acting on CH-OH group of donors"/>
    <property type="evidence" value="ECO:0007669"/>
    <property type="project" value="InterPro"/>
</dbReference>
<evidence type="ECO:0000259" key="6">
    <source>
        <dbReference type="Pfam" id="PF00732"/>
    </source>
</evidence>
<feature type="domain" description="Glucose-methanol-choline oxidoreductase C-terminal" evidence="7">
    <location>
        <begin position="554"/>
        <end position="666"/>
    </location>
</feature>
<dbReference type="Proteomes" id="UP001165587">
    <property type="component" value="Unassembled WGS sequence"/>
</dbReference>
<comment type="caution">
    <text evidence="8">The sequence shown here is derived from an EMBL/GenBank/DDBJ whole genome shotgun (WGS) entry which is preliminary data.</text>
</comment>
<protein>
    <submittedName>
        <fullName evidence="8">GMC family oxidoreductase</fullName>
    </submittedName>
</protein>